<evidence type="ECO:0000313" key="17">
    <source>
        <dbReference type="Proteomes" id="UP000604765"/>
    </source>
</evidence>
<keyword evidence="5 13" id="KW-0436">Ligase</keyword>
<evidence type="ECO:0000256" key="7">
    <source>
        <dbReference type="ARBA" id="ARBA00022755"/>
    </source>
</evidence>
<dbReference type="SMART" id="SM01209">
    <property type="entry name" value="GARS_A"/>
    <property type="match status" value="1"/>
</dbReference>
<dbReference type="InterPro" id="IPR016185">
    <property type="entry name" value="PreATP-grasp_dom_sf"/>
</dbReference>
<dbReference type="InterPro" id="IPR037123">
    <property type="entry name" value="PRibGlycinamide_synth_C_sf"/>
</dbReference>
<proteinExistence type="inferred from homology"/>
<dbReference type="SUPFAM" id="SSF51246">
    <property type="entry name" value="Rudiment single hybrid motif"/>
    <property type="match status" value="1"/>
</dbReference>
<evidence type="ECO:0000256" key="6">
    <source>
        <dbReference type="ARBA" id="ARBA00022741"/>
    </source>
</evidence>
<keyword evidence="7 13" id="KW-0658">Purine biosynthesis</keyword>
<dbReference type="Gene3D" id="3.90.600.10">
    <property type="entry name" value="Phosphoribosylglycinamide synthetase, C-terminal domain"/>
    <property type="match status" value="1"/>
</dbReference>
<dbReference type="EC" id="6.3.4.13" evidence="4 13"/>
<evidence type="ECO:0000259" key="15">
    <source>
        <dbReference type="PROSITE" id="PS50975"/>
    </source>
</evidence>
<dbReference type="Pfam" id="PF02844">
    <property type="entry name" value="GARS_N"/>
    <property type="match status" value="1"/>
</dbReference>
<evidence type="ECO:0000256" key="1">
    <source>
        <dbReference type="ARBA" id="ARBA00001936"/>
    </source>
</evidence>
<dbReference type="Pfam" id="PF02843">
    <property type="entry name" value="GARS_C"/>
    <property type="match status" value="1"/>
</dbReference>
<dbReference type="Gene3D" id="3.40.50.20">
    <property type="match status" value="1"/>
</dbReference>
<comment type="pathway">
    <text evidence="3 13">Purine metabolism; IMP biosynthesis via de novo pathway; N(1)-(5-phospho-D-ribosyl)glycinamide from 5-phospho-alpha-D-ribose 1-diphosphate: step 2/2.</text>
</comment>
<evidence type="ECO:0000313" key="16">
    <source>
        <dbReference type="EMBL" id="GHP14949.1"/>
    </source>
</evidence>
<accession>A0ABQ3W6N6</accession>
<dbReference type="SUPFAM" id="SSF52440">
    <property type="entry name" value="PreATP-grasp domain"/>
    <property type="match status" value="1"/>
</dbReference>
<dbReference type="SMART" id="SM01210">
    <property type="entry name" value="GARS_C"/>
    <property type="match status" value="1"/>
</dbReference>
<evidence type="ECO:0000256" key="11">
    <source>
        <dbReference type="ARBA" id="ARBA00042242"/>
    </source>
</evidence>
<dbReference type="InterPro" id="IPR011761">
    <property type="entry name" value="ATP-grasp"/>
</dbReference>
<comment type="cofactor">
    <cofactor evidence="2">
        <name>Mg(2+)</name>
        <dbReference type="ChEBI" id="CHEBI:18420"/>
    </cofactor>
</comment>
<dbReference type="InterPro" id="IPR020561">
    <property type="entry name" value="PRibGlycinamid_synth_ATP-grasp"/>
</dbReference>
<dbReference type="SUPFAM" id="SSF56059">
    <property type="entry name" value="Glutathione synthetase ATP-binding domain-like"/>
    <property type="match status" value="1"/>
</dbReference>
<dbReference type="NCBIfam" id="TIGR00877">
    <property type="entry name" value="purD"/>
    <property type="match status" value="1"/>
</dbReference>
<dbReference type="PROSITE" id="PS50975">
    <property type="entry name" value="ATP_GRASP"/>
    <property type="match status" value="1"/>
</dbReference>
<dbReference type="InterPro" id="IPR020559">
    <property type="entry name" value="PRibGlycinamide_synth_CS"/>
</dbReference>
<dbReference type="PANTHER" id="PTHR43472:SF1">
    <property type="entry name" value="PHOSPHORIBOSYLAMINE--GLYCINE LIGASE, CHLOROPLASTIC"/>
    <property type="match status" value="1"/>
</dbReference>
<comment type="similarity">
    <text evidence="10 13">Belongs to the GARS family.</text>
</comment>
<reference evidence="16 17" key="1">
    <citation type="journal article" date="2021" name="Int. J. Syst. Evol. Microbiol.">
        <title>Lentilactobacillus fungorum sp. nov., isolated from spent mushroom substrates.</title>
        <authorList>
            <person name="Tohno M."/>
            <person name="Tanizawa Y."/>
            <person name="Kojima Y."/>
            <person name="Sakamoto M."/>
            <person name="Ohkuma M."/>
            <person name="Kobayashi H."/>
        </authorList>
    </citation>
    <scope>NUCLEOTIDE SEQUENCE [LARGE SCALE GENOMIC DNA]</scope>
    <source>
        <strain evidence="16 17">YK48G</strain>
    </source>
</reference>
<evidence type="ECO:0000256" key="2">
    <source>
        <dbReference type="ARBA" id="ARBA00001946"/>
    </source>
</evidence>
<dbReference type="EMBL" id="BNJR01000017">
    <property type="protein sequence ID" value="GHP14949.1"/>
    <property type="molecule type" value="Genomic_DNA"/>
</dbReference>
<dbReference type="RefSeq" id="WP_203630909.1">
    <property type="nucleotide sequence ID" value="NZ_BNJR01000017.1"/>
</dbReference>
<gene>
    <name evidence="13 16" type="primary">purD</name>
    <name evidence="16" type="ORF">YK48G_23740</name>
</gene>
<dbReference type="Gene3D" id="3.30.1490.20">
    <property type="entry name" value="ATP-grasp fold, A domain"/>
    <property type="match status" value="1"/>
</dbReference>
<evidence type="ECO:0000256" key="5">
    <source>
        <dbReference type="ARBA" id="ARBA00022598"/>
    </source>
</evidence>
<evidence type="ECO:0000256" key="4">
    <source>
        <dbReference type="ARBA" id="ARBA00013255"/>
    </source>
</evidence>
<evidence type="ECO:0000256" key="8">
    <source>
        <dbReference type="ARBA" id="ARBA00022840"/>
    </source>
</evidence>
<dbReference type="InterPro" id="IPR013815">
    <property type="entry name" value="ATP_grasp_subdomain_1"/>
</dbReference>
<dbReference type="GO" id="GO:0016874">
    <property type="term" value="F:ligase activity"/>
    <property type="evidence" value="ECO:0007669"/>
    <property type="project" value="UniProtKB-KW"/>
</dbReference>
<evidence type="ECO:0000256" key="10">
    <source>
        <dbReference type="ARBA" id="ARBA00038345"/>
    </source>
</evidence>
<comment type="caution">
    <text evidence="16">The sequence shown here is derived from an EMBL/GenBank/DDBJ whole genome shotgun (WGS) entry which is preliminary data.</text>
</comment>
<comment type="catalytic activity">
    <reaction evidence="13">
        <text>5-phospho-beta-D-ribosylamine + glycine + ATP = N(1)-(5-phospho-beta-D-ribosyl)glycinamide + ADP + phosphate + H(+)</text>
        <dbReference type="Rhea" id="RHEA:17453"/>
        <dbReference type="ChEBI" id="CHEBI:15378"/>
        <dbReference type="ChEBI" id="CHEBI:30616"/>
        <dbReference type="ChEBI" id="CHEBI:43474"/>
        <dbReference type="ChEBI" id="CHEBI:57305"/>
        <dbReference type="ChEBI" id="CHEBI:58681"/>
        <dbReference type="ChEBI" id="CHEBI:143788"/>
        <dbReference type="ChEBI" id="CHEBI:456216"/>
        <dbReference type="EC" id="6.3.4.13"/>
    </reaction>
</comment>
<dbReference type="InterPro" id="IPR020560">
    <property type="entry name" value="PRibGlycinamide_synth_C-dom"/>
</dbReference>
<dbReference type="HAMAP" id="MF_00138">
    <property type="entry name" value="GARS"/>
    <property type="match status" value="1"/>
</dbReference>
<evidence type="ECO:0000256" key="14">
    <source>
        <dbReference type="PROSITE-ProRule" id="PRU00409"/>
    </source>
</evidence>
<keyword evidence="6 14" id="KW-0547">Nucleotide-binding</keyword>
<dbReference type="PANTHER" id="PTHR43472">
    <property type="entry name" value="PHOSPHORIBOSYLAMINE--GLYCINE LIGASE"/>
    <property type="match status" value="1"/>
</dbReference>
<comment type="cofactor">
    <cofactor evidence="1">
        <name>Mn(2+)</name>
        <dbReference type="ChEBI" id="CHEBI:29035"/>
    </cofactor>
</comment>
<name>A0ABQ3W6N6_9LACO</name>
<dbReference type="Pfam" id="PF01071">
    <property type="entry name" value="GARS_A"/>
    <property type="match status" value="1"/>
</dbReference>
<dbReference type="InterPro" id="IPR000115">
    <property type="entry name" value="PRibGlycinamide_synth"/>
</dbReference>
<keyword evidence="9" id="KW-0464">Manganese</keyword>
<organism evidence="16 17">
    <name type="scientific">Lentilactobacillus fungorum</name>
    <dbReference type="NCBI Taxonomy" id="2201250"/>
    <lineage>
        <taxon>Bacteria</taxon>
        <taxon>Bacillati</taxon>
        <taxon>Bacillota</taxon>
        <taxon>Bacilli</taxon>
        <taxon>Lactobacillales</taxon>
        <taxon>Lactobacillaceae</taxon>
        <taxon>Lentilactobacillus</taxon>
    </lineage>
</organism>
<keyword evidence="8 14" id="KW-0067">ATP-binding</keyword>
<dbReference type="InterPro" id="IPR011054">
    <property type="entry name" value="Rudment_hybrid_motif"/>
</dbReference>
<evidence type="ECO:0000256" key="12">
    <source>
        <dbReference type="ARBA" id="ARBA00042864"/>
    </source>
</evidence>
<dbReference type="Proteomes" id="UP000604765">
    <property type="component" value="Unassembled WGS sequence"/>
</dbReference>
<keyword evidence="17" id="KW-1185">Reference proteome</keyword>
<feature type="domain" description="ATP-grasp" evidence="15">
    <location>
        <begin position="109"/>
        <end position="309"/>
    </location>
</feature>
<evidence type="ECO:0000256" key="13">
    <source>
        <dbReference type="HAMAP-Rule" id="MF_00138"/>
    </source>
</evidence>
<dbReference type="InterPro" id="IPR020562">
    <property type="entry name" value="PRibGlycinamide_synth_N"/>
</dbReference>
<dbReference type="Gene3D" id="3.30.470.20">
    <property type="entry name" value="ATP-grasp fold, B domain"/>
    <property type="match status" value="1"/>
</dbReference>
<dbReference type="PROSITE" id="PS00184">
    <property type="entry name" value="GARS"/>
    <property type="match status" value="1"/>
</dbReference>
<sequence>MANVLVIGSGAREHAIAATMLKSPQVEAVYCAPGNPGMKQDDIRLVDIDELDFAKLLAFAQRKAIDLTFVGPEVPLAMGIVDKFQAAGLKIFGPNQSSARLESDKTFAKKFMNRNGIPTAQFKTFMDADEAESYARTLALPVVVKENGLAAGKGVSIVRDIDDLRGAIDASFQRSDEILIEEFLSGEEFSLMMFVGGDQKVIFPISQDHKKIHEGETGPNTGGMGAYSPVPHIDEEVQRATIQQVVEPTMAGLAKENLEFAGVIYIGCMLTDAGPKVIEYNLRLGDPETQVLLPQLQSDFYQMTIDLINHQMPTVKWQTGEFYLGVVVAAPGYPASPQQDIELPNLPKNVFYAGVVEKNHRLYSSGGRIFTIYNHAATLECAQAKVYAELSRIDLANFYYRKDIGFRDIEVSQ</sequence>
<protein>
    <recommendedName>
        <fullName evidence="4 13">Phosphoribosylamine--glycine ligase</fullName>
        <ecNumber evidence="4 13">6.3.4.13</ecNumber>
    </recommendedName>
    <alternativeName>
        <fullName evidence="13">GARS</fullName>
    </alternativeName>
    <alternativeName>
        <fullName evidence="11 13">Glycinamide ribonucleotide synthetase</fullName>
    </alternativeName>
    <alternativeName>
        <fullName evidence="12 13">Phosphoribosylglycinamide synthetase</fullName>
    </alternativeName>
</protein>
<evidence type="ECO:0000256" key="9">
    <source>
        <dbReference type="ARBA" id="ARBA00023211"/>
    </source>
</evidence>
<evidence type="ECO:0000256" key="3">
    <source>
        <dbReference type="ARBA" id="ARBA00005174"/>
    </source>
</evidence>